<name>A0ACB9LGP8_BAUVA</name>
<sequence length="169" mass="18887">MASPTAKPFVQGHVNPLMHLAKLLHSKGFHITFVNNEFNHERLLRSQGLDFLKGIPDFRFETIPDGMPPLNLNITQDVRALSVSMRKHCYQPFKELVMKLSSTGEGPKVSRIISDALTGFAVRVAKDLGIPVVEFKTASSCGFVWGICSSRNLSKEELFHSKVICTYEP</sequence>
<reference evidence="1 2" key="1">
    <citation type="journal article" date="2022" name="DNA Res.">
        <title>Chromosomal-level genome assembly of the orchid tree Bauhinia variegata (Leguminosae; Cercidoideae) supports the allotetraploid origin hypothesis of Bauhinia.</title>
        <authorList>
            <person name="Zhong Y."/>
            <person name="Chen Y."/>
            <person name="Zheng D."/>
            <person name="Pang J."/>
            <person name="Liu Y."/>
            <person name="Luo S."/>
            <person name="Meng S."/>
            <person name="Qian L."/>
            <person name="Wei D."/>
            <person name="Dai S."/>
            <person name="Zhou R."/>
        </authorList>
    </citation>
    <scope>NUCLEOTIDE SEQUENCE [LARGE SCALE GENOMIC DNA]</scope>
    <source>
        <strain evidence="1">BV-YZ2020</strain>
    </source>
</reference>
<protein>
    <submittedName>
        <fullName evidence="1">Uncharacterized protein</fullName>
    </submittedName>
</protein>
<dbReference type="EMBL" id="CM039437">
    <property type="protein sequence ID" value="KAI4308324.1"/>
    <property type="molecule type" value="Genomic_DNA"/>
</dbReference>
<evidence type="ECO:0000313" key="1">
    <source>
        <dbReference type="EMBL" id="KAI4308324.1"/>
    </source>
</evidence>
<organism evidence="1 2">
    <name type="scientific">Bauhinia variegata</name>
    <name type="common">Purple orchid tree</name>
    <name type="synonym">Phanera variegata</name>
    <dbReference type="NCBI Taxonomy" id="167791"/>
    <lineage>
        <taxon>Eukaryota</taxon>
        <taxon>Viridiplantae</taxon>
        <taxon>Streptophyta</taxon>
        <taxon>Embryophyta</taxon>
        <taxon>Tracheophyta</taxon>
        <taxon>Spermatophyta</taxon>
        <taxon>Magnoliopsida</taxon>
        <taxon>eudicotyledons</taxon>
        <taxon>Gunneridae</taxon>
        <taxon>Pentapetalae</taxon>
        <taxon>rosids</taxon>
        <taxon>fabids</taxon>
        <taxon>Fabales</taxon>
        <taxon>Fabaceae</taxon>
        <taxon>Cercidoideae</taxon>
        <taxon>Cercideae</taxon>
        <taxon>Bauhiniinae</taxon>
        <taxon>Bauhinia</taxon>
    </lineage>
</organism>
<keyword evidence="2" id="KW-1185">Reference proteome</keyword>
<evidence type="ECO:0000313" key="2">
    <source>
        <dbReference type="Proteomes" id="UP000828941"/>
    </source>
</evidence>
<proteinExistence type="predicted"/>
<comment type="caution">
    <text evidence="1">The sequence shown here is derived from an EMBL/GenBank/DDBJ whole genome shotgun (WGS) entry which is preliminary data.</text>
</comment>
<dbReference type="Proteomes" id="UP000828941">
    <property type="component" value="Chromosome 12"/>
</dbReference>
<accession>A0ACB9LGP8</accession>
<gene>
    <name evidence="1" type="ORF">L6164_031409</name>
</gene>